<evidence type="ECO:0000313" key="8">
    <source>
        <dbReference type="EMBL" id="MDQ2583652.1"/>
    </source>
</evidence>
<gene>
    <name evidence="8" type="ORF">CKY47_06560</name>
</gene>
<evidence type="ECO:0000256" key="5">
    <source>
        <dbReference type="SAM" id="MobiDB-lite"/>
    </source>
</evidence>
<evidence type="ECO:0000256" key="6">
    <source>
        <dbReference type="SAM" id="Phobius"/>
    </source>
</evidence>
<feature type="region of interest" description="Disordered" evidence="5">
    <location>
        <begin position="39"/>
        <end position="68"/>
    </location>
</feature>
<keyword evidence="4 6" id="KW-0472">Membrane</keyword>
<dbReference type="InterPro" id="IPR009908">
    <property type="entry name" value="Methylamine_util_MauE"/>
</dbReference>
<feature type="domain" description="Methylamine utilisation protein MauE" evidence="7">
    <location>
        <begin position="78"/>
        <end position="199"/>
    </location>
</feature>
<name>A0ABU0WW99_9PSEU</name>
<reference evidence="8 9" key="1">
    <citation type="submission" date="2017-06" db="EMBL/GenBank/DDBJ databases">
        <title>Cultured bacterium strain Saccharothrix yanglingensis Hhs.015.</title>
        <authorList>
            <person name="Xia Y."/>
        </authorList>
    </citation>
    <scope>NUCLEOTIDE SEQUENCE [LARGE SCALE GENOMIC DNA]</scope>
    <source>
        <strain evidence="8 9">Hhs.015</strain>
    </source>
</reference>
<evidence type="ECO:0000259" key="7">
    <source>
        <dbReference type="Pfam" id="PF07291"/>
    </source>
</evidence>
<evidence type="ECO:0000256" key="4">
    <source>
        <dbReference type="ARBA" id="ARBA00023136"/>
    </source>
</evidence>
<evidence type="ECO:0000256" key="3">
    <source>
        <dbReference type="ARBA" id="ARBA00022989"/>
    </source>
</evidence>
<comment type="caution">
    <text evidence="8">The sequence shown here is derived from an EMBL/GenBank/DDBJ whole genome shotgun (WGS) entry which is preliminary data.</text>
</comment>
<comment type="subcellular location">
    <subcellularLocation>
        <location evidence="1">Membrane</location>
        <topology evidence="1">Multi-pass membrane protein</topology>
    </subcellularLocation>
</comment>
<feature type="transmembrane region" description="Helical" evidence="6">
    <location>
        <begin position="145"/>
        <end position="165"/>
    </location>
</feature>
<protein>
    <recommendedName>
        <fullName evidence="7">Methylamine utilisation protein MauE domain-containing protein</fullName>
    </recommendedName>
</protein>
<evidence type="ECO:0000313" key="9">
    <source>
        <dbReference type="Proteomes" id="UP001225605"/>
    </source>
</evidence>
<dbReference type="Pfam" id="PF07291">
    <property type="entry name" value="MauE"/>
    <property type="match status" value="1"/>
</dbReference>
<sequence>MCLACAVSLRIGTTGAATSVRALPSACWVVRTSVNRAGGTLGNPAVPTPRADGPASSHAVPLPFRDERDTDRNGGDVVGFVCRALLFGVFLVALVGKARDPGAFADSVAVLSRTSRRTSRVLAVAVVATEAAVLVLLAVPATVPAGFVLAAALLLVFAAGIAWALHRGHRAPCRCFGASATPLGRVHVARNLLLACTGTLAPVADTPPPPEPGAVLVGLLVAAVGVLVVTRLDDVAAVFPAGK</sequence>
<dbReference type="EMBL" id="NSDM01000002">
    <property type="protein sequence ID" value="MDQ2583652.1"/>
    <property type="molecule type" value="Genomic_DNA"/>
</dbReference>
<keyword evidence="9" id="KW-1185">Reference proteome</keyword>
<proteinExistence type="predicted"/>
<evidence type="ECO:0000256" key="1">
    <source>
        <dbReference type="ARBA" id="ARBA00004141"/>
    </source>
</evidence>
<keyword evidence="2 6" id="KW-0812">Transmembrane</keyword>
<keyword evidence="3 6" id="KW-1133">Transmembrane helix</keyword>
<dbReference type="Proteomes" id="UP001225605">
    <property type="component" value="Unassembled WGS sequence"/>
</dbReference>
<organism evidence="8 9">
    <name type="scientific">Saccharothrix yanglingensis</name>
    <dbReference type="NCBI Taxonomy" id="659496"/>
    <lineage>
        <taxon>Bacteria</taxon>
        <taxon>Bacillati</taxon>
        <taxon>Actinomycetota</taxon>
        <taxon>Actinomycetes</taxon>
        <taxon>Pseudonocardiales</taxon>
        <taxon>Pseudonocardiaceae</taxon>
        <taxon>Saccharothrix</taxon>
    </lineage>
</organism>
<accession>A0ABU0WW99</accession>
<evidence type="ECO:0000256" key="2">
    <source>
        <dbReference type="ARBA" id="ARBA00022692"/>
    </source>
</evidence>
<feature type="transmembrane region" description="Helical" evidence="6">
    <location>
        <begin position="121"/>
        <end position="139"/>
    </location>
</feature>